<accession>A0A2P2ISB4</accession>
<proteinExistence type="predicted"/>
<protein>
    <submittedName>
        <fullName evidence="2">Uncharacterized protein</fullName>
    </submittedName>
</protein>
<dbReference type="AlphaFoldDB" id="A0A2P2ISB4"/>
<feature type="region of interest" description="Disordered" evidence="1">
    <location>
        <begin position="72"/>
        <end position="106"/>
    </location>
</feature>
<sequence length="106" mass="11881">MNTLGFIPLFFMESTNSIAFFTSPIFTEACTAFPYINLSGLKPEPTITVNKSRTLLNCLASIRDSIKNLTEPNERSFPSPLNTPYNSTASPCNFDSQQIESNMFKR</sequence>
<evidence type="ECO:0000313" key="2">
    <source>
        <dbReference type="EMBL" id="MBW84113.1"/>
    </source>
</evidence>
<dbReference type="EMBL" id="GGEC01003630">
    <property type="protein sequence ID" value="MBW84113.1"/>
    <property type="molecule type" value="Transcribed_RNA"/>
</dbReference>
<reference evidence="2" key="1">
    <citation type="submission" date="2018-02" db="EMBL/GenBank/DDBJ databases">
        <title>Rhizophora mucronata_Transcriptome.</title>
        <authorList>
            <person name="Meera S.P."/>
            <person name="Sreeshan A."/>
            <person name="Augustine A."/>
        </authorList>
    </citation>
    <scope>NUCLEOTIDE SEQUENCE</scope>
    <source>
        <tissue evidence="2">Leaf</tissue>
    </source>
</reference>
<evidence type="ECO:0000256" key="1">
    <source>
        <dbReference type="SAM" id="MobiDB-lite"/>
    </source>
</evidence>
<feature type="compositionally biased region" description="Polar residues" evidence="1">
    <location>
        <begin position="79"/>
        <end position="106"/>
    </location>
</feature>
<organism evidence="2">
    <name type="scientific">Rhizophora mucronata</name>
    <name type="common">Asiatic mangrove</name>
    <dbReference type="NCBI Taxonomy" id="61149"/>
    <lineage>
        <taxon>Eukaryota</taxon>
        <taxon>Viridiplantae</taxon>
        <taxon>Streptophyta</taxon>
        <taxon>Embryophyta</taxon>
        <taxon>Tracheophyta</taxon>
        <taxon>Spermatophyta</taxon>
        <taxon>Magnoliopsida</taxon>
        <taxon>eudicotyledons</taxon>
        <taxon>Gunneridae</taxon>
        <taxon>Pentapetalae</taxon>
        <taxon>rosids</taxon>
        <taxon>fabids</taxon>
        <taxon>Malpighiales</taxon>
        <taxon>Rhizophoraceae</taxon>
        <taxon>Rhizophora</taxon>
    </lineage>
</organism>
<name>A0A2P2ISB4_RHIMU</name>